<feature type="domain" description="Calcineurin-like phosphoesterase" evidence="1">
    <location>
        <begin position="36"/>
        <end position="217"/>
    </location>
</feature>
<protein>
    <recommendedName>
        <fullName evidence="1">Calcineurin-like phosphoesterase domain-containing protein</fullName>
    </recommendedName>
</protein>
<comment type="caution">
    <text evidence="2">The sequence shown here is derived from an EMBL/GenBank/DDBJ whole genome shotgun (WGS) entry which is preliminary data.</text>
</comment>
<evidence type="ECO:0000313" key="3">
    <source>
        <dbReference type="Proteomes" id="UP000618579"/>
    </source>
</evidence>
<reference evidence="2 3" key="1">
    <citation type="submission" date="2019-10" db="EMBL/GenBank/DDBJ databases">
        <title>Description of Paenibacillus pedi sp. nov.</title>
        <authorList>
            <person name="Carlier A."/>
            <person name="Qi S."/>
        </authorList>
    </citation>
    <scope>NUCLEOTIDE SEQUENCE [LARGE SCALE GENOMIC DNA]</scope>
    <source>
        <strain evidence="2 3">LMG 31457</strain>
    </source>
</reference>
<dbReference type="Pfam" id="PF00149">
    <property type="entry name" value="Metallophos"/>
    <property type="match status" value="1"/>
</dbReference>
<dbReference type="Gene3D" id="3.60.21.10">
    <property type="match status" value="1"/>
</dbReference>
<evidence type="ECO:0000313" key="2">
    <source>
        <dbReference type="EMBL" id="NOV00973.1"/>
    </source>
</evidence>
<keyword evidence="3" id="KW-1185">Reference proteome</keyword>
<sequence length="250" mass="27512">IYQKSNKTLTPADLNIADSSDPEYDGNAVNTRQEADIRKDLEVFPQADVIVQPGDITGGNNANEYVWMNSFRTVYNKLKAEGLFDKTKLYVVKGNHDMGGSEAFVPDGTAGAWNESTQSYNNDFSNSAYRVKIKGFNLIGFDANVNNSNTVGKATNYLNEIRNEPDYDPKKPILAMSHYPIGGTVWGSAWSSGASNNFGKFIADNNFSQVFYMSGHTQYDPTDERSLYQGAASFLDSGGSNYSSYQDDGP</sequence>
<gene>
    <name evidence="2" type="ORF">GC097_13215</name>
</gene>
<feature type="non-terminal residue" evidence="2">
    <location>
        <position position="1"/>
    </location>
</feature>
<dbReference type="Proteomes" id="UP000618579">
    <property type="component" value="Unassembled WGS sequence"/>
</dbReference>
<name>A0ABX1ZMR8_9BACL</name>
<proteinExistence type="predicted"/>
<feature type="non-terminal residue" evidence="2">
    <location>
        <position position="250"/>
    </location>
</feature>
<dbReference type="CDD" id="cd00838">
    <property type="entry name" value="MPP_superfamily"/>
    <property type="match status" value="1"/>
</dbReference>
<dbReference type="InterPro" id="IPR004843">
    <property type="entry name" value="Calcineurin-like_PHP"/>
</dbReference>
<dbReference type="RefSeq" id="WP_171683803.1">
    <property type="nucleotide sequence ID" value="NZ_WHNZ01000024.1"/>
</dbReference>
<organism evidence="2 3">
    <name type="scientific">Paenibacillus planticolens</name>
    <dbReference type="NCBI Taxonomy" id="2654976"/>
    <lineage>
        <taxon>Bacteria</taxon>
        <taxon>Bacillati</taxon>
        <taxon>Bacillota</taxon>
        <taxon>Bacilli</taxon>
        <taxon>Bacillales</taxon>
        <taxon>Paenibacillaceae</taxon>
        <taxon>Paenibacillus</taxon>
    </lineage>
</organism>
<accession>A0ABX1ZMR8</accession>
<dbReference type="InterPro" id="IPR029052">
    <property type="entry name" value="Metallo-depent_PP-like"/>
</dbReference>
<dbReference type="EMBL" id="WHNZ01000024">
    <property type="protein sequence ID" value="NOV00973.1"/>
    <property type="molecule type" value="Genomic_DNA"/>
</dbReference>
<dbReference type="SUPFAM" id="SSF56300">
    <property type="entry name" value="Metallo-dependent phosphatases"/>
    <property type="match status" value="1"/>
</dbReference>
<evidence type="ECO:0000259" key="1">
    <source>
        <dbReference type="Pfam" id="PF00149"/>
    </source>
</evidence>